<protein>
    <submittedName>
        <fullName evidence="2">Uncharacterized protein</fullName>
    </submittedName>
</protein>
<dbReference type="EMBL" id="JACHFK010000001">
    <property type="protein sequence ID" value="MBB5374700.1"/>
    <property type="molecule type" value="Genomic_DNA"/>
</dbReference>
<reference evidence="1" key="1">
    <citation type="journal article" date="2014" name="Int. J. Syst. Evol. Microbiol.">
        <title>Complete genome of a new Firmicutes species belonging to the dominant human colonic microbiota ('Ruminococcus bicirculans') reveals two chromosomes and a selective capacity to utilize plant glucans.</title>
        <authorList>
            <consortium name="NISC Comparative Sequencing Program"/>
            <person name="Wegmann U."/>
            <person name="Louis P."/>
            <person name="Goesmann A."/>
            <person name="Henrissat B."/>
            <person name="Duncan S.H."/>
            <person name="Flint H.J."/>
        </authorList>
    </citation>
    <scope>NUCLEOTIDE SEQUENCE</scope>
    <source>
        <strain evidence="1">CGMCC 1.18437</strain>
    </source>
</reference>
<evidence type="ECO:0000313" key="3">
    <source>
        <dbReference type="Proteomes" id="UP000539473"/>
    </source>
</evidence>
<accession>A0A7W8KB59</accession>
<reference evidence="4" key="2">
    <citation type="journal article" date="2019" name="Int. J. Syst. Evol. Microbiol.">
        <title>The Global Catalogue of Microorganisms (GCM) 10K type strain sequencing project: providing services to taxonomists for standard genome sequencing and annotation.</title>
        <authorList>
            <consortium name="The Broad Institute Genomics Platform"/>
            <consortium name="The Broad Institute Genome Sequencing Center for Infectious Disease"/>
            <person name="Wu L."/>
            <person name="Ma J."/>
        </authorList>
    </citation>
    <scope>NUCLEOTIDE SEQUENCE [LARGE SCALE GENOMIC DNA]</scope>
    <source>
        <strain evidence="4">CGMCC 1.18437</strain>
    </source>
</reference>
<name>A0A7W8KB59_9DEIO</name>
<gene>
    <name evidence="1" type="ORF">GCM10017781_08990</name>
    <name evidence="2" type="ORF">HNQ07_000144</name>
</gene>
<sequence length="42" mass="4476">MLGLIVLLTILGTLADLARRQEHRLRDMAASSPDTPHGAPPA</sequence>
<organism evidence="2 3">
    <name type="scientific">Deinococcus metalli</name>
    <dbReference type="NCBI Taxonomy" id="1141878"/>
    <lineage>
        <taxon>Bacteria</taxon>
        <taxon>Thermotogati</taxon>
        <taxon>Deinococcota</taxon>
        <taxon>Deinococci</taxon>
        <taxon>Deinococcales</taxon>
        <taxon>Deinococcaceae</taxon>
        <taxon>Deinococcus</taxon>
    </lineage>
</organism>
<evidence type="ECO:0000313" key="1">
    <source>
        <dbReference type="EMBL" id="GHF34362.1"/>
    </source>
</evidence>
<dbReference type="RefSeq" id="WP_260322695.1">
    <property type="nucleotide sequence ID" value="NZ_BNAJ01000001.1"/>
</dbReference>
<dbReference type="AlphaFoldDB" id="A0A7W8KB59"/>
<reference evidence="2 3" key="3">
    <citation type="submission" date="2020-08" db="EMBL/GenBank/DDBJ databases">
        <title>Genomic Encyclopedia of Type Strains, Phase IV (KMG-IV): sequencing the most valuable type-strain genomes for metagenomic binning, comparative biology and taxonomic classification.</title>
        <authorList>
            <person name="Goeker M."/>
        </authorList>
    </citation>
    <scope>NUCLEOTIDE SEQUENCE [LARGE SCALE GENOMIC DNA]</scope>
    <source>
        <strain evidence="2 3">DSM 27521</strain>
    </source>
</reference>
<keyword evidence="4" id="KW-1185">Reference proteome</keyword>
<evidence type="ECO:0000313" key="4">
    <source>
        <dbReference type="Proteomes" id="UP000619376"/>
    </source>
</evidence>
<dbReference type="Proteomes" id="UP000619376">
    <property type="component" value="Unassembled WGS sequence"/>
</dbReference>
<reference evidence="1" key="4">
    <citation type="submission" date="2024-05" db="EMBL/GenBank/DDBJ databases">
        <authorList>
            <person name="Sun Q."/>
            <person name="Zhou Y."/>
        </authorList>
    </citation>
    <scope>NUCLEOTIDE SEQUENCE</scope>
    <source>
        <strain evidence="1">CGMCC 1.18437</strain>
    </source>
</reference>
<dbReference type="Proteomes" id="UP000539473">
    <property type="component" value="Unassembled WGS sequence"/>
</dbReference>
<proteinExistence type="predicted"/>
<dbReference type="EMBL" id="BNAJ01000001">
    <property type="protein sequence ID" value="GHF34362.1"/>
    <property type="molecule type" value="Genomic_DNA"/>
</dbReference>
<evidence type="ECO:0000313" key="2">
    <source>
        <dbReference type="EMBL" id="MBB5374700.1"/>
    </source>
</evidence>
<comment type="caution">
    <text evidence="2">The sequence shown here is derived from an EMBL/GenBank/DDBJ whole genome shotgun (WGS) entry which is preliminary data.</text>
</comment>